<keyword evidence="7" id="KW-0482">Metalloprotease</keyword>
<evidence type="ECO:0000256" key="2">
    <source>
        <dbReference type="ARBA" id="ARBA00004196"/>
    </source>
</evidence>
<dbReference type="Proteomes" id="UP001054820">
    <property type="component" value="Chromosome"/>
</dbReference>
<sequence length="433" mass="48758">MKNWLSASKITKLAISFVVLTTAISFLPTPSIANLPLETSSLPLPPIETNDDNQDVEKTKSAETNWQPHKIKIGKNDSLSTALDQAKVSATTTYNIGRLKNSNLITNLRVGDELTIWVDKDSELQKILYPKSRTLSYEVIKTDTGYQIQEKKSAIEIRTETAYGTIDGAFYLAAQRAGLSAKSIMQLADMFAWDIDFIRELRKGDTFKVIYETRYLNGEYLGDGDILAAQITTGGGTDVHSAFILRNNKEIIGFYNEQGKNLKKAFLRNPVDYVRITSKFNPKRFHPVLKKWRSHRGVDYGGPINTPIHVTGNGQIVQRGWANGYGNHIKVQHAGKYMTVYGHLNKFGKYKKGQFVKQGDVIGYMGKTGLATGVHLHYEFRINNKHVDPLKVKFPASGPIPKKYKALFKEQSHFLLTQLNRIDSNTHIARSFE</sequence>
<keyword evidence="5" id="KW-0378">Hydrolase</keyword>
<evidence type="ECO:0000313" key="11">
    <source>
        <dbReference type="EMBL" id="BCN92629.1"/>
    </source>
</evidence>
<evidence type="ECO:0000259" key="10">
    <source>
        <dbReference type="Pfam" id="PF19425"/>
    </source>
</evidence>
<dbReference type="CDD" id="cd12797">
    <property type="entry name" value="M23_peptidase"/>
    <property type="match status" value="1"/>
</dbReference>
<keyword evidence="6" id="KW-0862">Zinc</keyword>
<evidence type="ECO:0008006" key="13">
    <source>
        <dbReference type="Google" id="ProtNLM"/>
    </source>
</evidence>
<keyword evidence="12" id="KW-1185">Reference proteome</keyword>
<evidence type="ECO:0000256" key="8">
    <source>
        <dbReference type="SAM" id="MobiDB-lite"/>
    </source>
</evidence>
<protein>
    <recommendedName>
        <fullName evidence="13">Peptidase M23</fullName>
    </recommendedName>
</protein>
<dbReference type="SUPFAM" id="SSF51261">
    <property type="entry name" value="Duplicated hybrid motif"/>
    <property type="match status" value="1"/>
</dbReference>
<dbReference type="PANTHER" id="PTHR21666">
    <property type="entry name" value="PEPTIDASE-RELATED"/>
    <property type="match status" value="1"/>
</dbReference>
<gene>
    <name evidence="11" type="ORF">THMIRHAM_04140</name>
</gene>
<name>A0ABN6CYC1_9GAMM</name>
<dbReference type="Gene3D" id="3.10.450.350">
    <property type="match status" value="2"/>
</dbReference>
<evidence type="ECO:0000313" key="12">
    <source>
        <dbReference type="Proteomes" id="UP001054820"/>
    </source>
</evidence>
<feature type="region of interest" description="Disordered" evidence="8">
    <location>
        <begin position="43"/>
        <end position="63"/>
    </location>
</feature>
<organism evidence="11 12">
    <name type="scientific">Thiomicrorhabdus immobilis</name>
    <dbReference type="NCBI Taxonomy" id="2791037"/>
    <lineage>
        <taxon>Bacteria</taxon>
        <taxon>Pseudomonadati</taxon>
        <taxon>Pseudomonadota</taxon>
        <taxon>Gammaproteobacteria</taxon>
        <taxon>Thiotrichales</taxon>
        <taxon>Piscirickettsiaceae</taxon>
        <taxon>Thiomicrorhabdus</taxon>
    </lineage>
</organism>
<dbReference type="InterPro" id="IPR016047">
    <property type="entry name" value="M23ase_b-sheet_dom"/>
</dbReference>
<evidence type="ECO:0000256" key="7">
    <source>
        <dbReference type="ARBA" id="ARBA00023049"/>
    </source>
</evidence>
<dbReference type="InterPro" id="IPR050570">
    <property type="entry name" value="Cell_wall_metabolism_enzyme"/>
</dbReference>
<evidence type="ECO:0000259" key="9">
    <source>
        <dbReference type="Pfam" id="PF01551"/>
    </source>
</evidence>
<keyword evidence="4" id="KW-0479">Metal-binding</keyword>
<dbReference type="Pfam" id="PF19425">
    <property type="entry name" value="Csd3_N2"/>
    <property type="match status" value="1"/>
</dbReference>
<evidence type="ECO:0000256" key="6">
    <source>
        <dbReference type="ARBA" id="ARBA00022833"/>
    </source>
</evidence>
<dbReference type="PANTHER" id="PTHR21666:SF288">
    <property type="entry name" value="CELL DIVISION PROTEIN YTFB"/>
    <property type="match status" value="1"/>
</dbReference>
<feature type="domain" description="M23ase beta-sheet core" evidence="9">
    <location>
        <begin position="294"/>
        <end position="389"/>
    </location>
</feature>
<reference evidence="11" key="1">
    <citation type="journal article" date="2022" name="Arch. Microbiol.">
        <title>Thiomicrorhabdus immobilis sp. nov., a mesophilic sulfur-oxidizing bacterium isolated from sediment of a brackish lake in northern Japan.</title>
        <authorList>
            <person name="Kojima H."/>
            <person name="Mochizuki J."/>
            <person name="Kanda M."/>
            <person name="Watanabe T."/>
            <person name="Fukui M."/>
        </authorList>
    </citation>
    <scope>NUCLEOTIDE SEQUENCE</scope>
    <source>
        <strain evidence="11">Am19</strain>
    </source>
</reference>
<dbReference type="InterPro" id="IPR011055">
    <property type="entry name" value="Dup_hybrid_motif"/>
</dbReference>
<dbReference type="Pfam" id="PF01551">
    <property type="entry name" value="Peptidase_M23"/>
    <property type="match status" value="1"/>
</dbReference>
<evidence type="ECO:0000256" key="3">
    <source>
        <dbReference type="ARBA" id="ARBA00022670"/>
    </source>
</evidence>
<evidence type="ECO:0000256" key="1">
    <source>
        <dbReference type="ARBA" id="ARBA00001947"/>
    </source>
</evidence>
<evidence type="ECO:0000256" key="4">
    <source>
        <dbReference type="ARBA" id="ARBA00022723"/>
    </source>
</evidence>
<accession>A0ABN6CYC1</accession>
<comment type="subcellular location">
    <subcellularLocation>
        <location evidence="2">Cell envelope</location>
    </subcellularLocation>
</comment>
<dbReference type="EMBL" id="AP024202">
    <property type="protein sequence ID" value="BCN92629.1"/>
    <property type="molecule type" value="Genomic_DNA"/>
</dbReference>
<dbReference type="InterPro" id="IPR045834">
    <property type="entry name" value="Csd3_N2"/>
</dbReference>
<keyword evidence="3" id="KW-0645">Protease</keyword>
<feature type="domain" description="Csd3-like second N-terminal" evidence="10">
    <location>
        <begin position="159"/>
        <end position="282"/>
    </location>
</feature>
<dbReference type="RefSeq" id="WP_237262452.1">
    <property type="nucleotide sequence ID" value="NZ_AP024202.1"/>
</dbReference>
<dbReference type="Gene3D" id="2.70.70.10">
    <property type="entry name" value="Glucose Permease (Domain IIA)"/>
    <property type="match status" value="1"/>
</dbReference>
<comment type="cofactor">
    <cofactor evidence="1">
        <name>Zn(2+)</name>
        <dbReference type="ChEBI" id="CHEBI:29105"/>
    </cofactor>
</comment>
<evidence type="ECO:0000256" key="5">
    <source>
        <dbReference type="ARBA" id="ARBA00022801"/>
    </source>
</evidence>
<proteinExistence type="predicted"/>